<feature type="domain" description="C2H2-type" evidence="8">
    <location>
        <begin position="608"/>
        <end position="637"/>
    </location>
</feature>
<dbReference type="FunFam" id="3.30.160.60:FF:002343">
    <property type="entry name" value="Zinc finger protein 33A"/>
    <property type="match status" value="1"/>
</dbReference>
<evidence type="ECO:0000313" key="10">
    <source>
        <dbReference type="Proteomes" id="UP001286456"/>
    </source>
</evidence>
<keyword evidence="5" id="KW-0539">Nucleus</keyword>
<dbReference type="FunFam" id="3.30.160.60:FF:000110">
    <property type="entry name" value="Zinc finger protein-like"/>
    <property type="match status" value="1"/>
</dbReference>
<evidence type="ECO:0000259" key="8">
    <source>
        <dbReference type="PROSITE" id="PS50157"/>
    </source>
</evidence>
<gene>
    <name evidence="9" type="ORF">B0T19DRAFT_11193</name>
</gene>
<organism evidence="9 10">
    <name type="scientific">Cercophora scortea</name>
    <dbReference type="NCBI Taxonomy" id="314031"/>
    <lineage>
        <taxon>Eukaryota</taxon>
        <taxon>Fungi</taxon>
        <taxon>Dikarya</taxon>
        <taxon>Ascomycota</taxon>
        <taxon>Pezizomycotina</taxon>
        <taxon>Sordariomycetes</taxon>
        <taxon>Sordariomycetidae</taxon>
        <taxon>Sordariales</taxon>
        <taxon>Lasiosphaeriaceae</taxon>
        <taxon>Cercophora</taxon>
    </lineage>
</organism>
<dbReference type="InterPro" id="IPR013087">
    <property type="entry name" value="Znf_C2H2_type"/>
</dbReference>
<dbReference type="Pfam" id="PF00096">
    <property type="entry name" value="zf-C2H2"/>
    <property type="match status" value="3"/>
</dbReference>
<evidence type="ECO:0000256" key="6">
    <source>
        <dbReference type="PROSITE-ProRule" id="PRU00042"/>
    </source>
</evidence>
<feature type="region of interest" description="Disordered" evidence="7">
    <location>
        <begin position="358"/>
        <end position="442"/>
    </location>
</feature>
<dbReference type="GO" id="GO:0008270">
    <property type="term" value="F:zinc ion binding"/>
    <property type="evidence" value="ECO:0007669"/>
    <property type="project" value="UniProtKB-KW"/>
</dbReference>
<dbReference type="PROSITE" id="PS00028">
    <property type="entry name" value="ZINC_FINGER_C2H2_1"/>
    <property type="match status" value="4"/>
</dbReference>
<name>A0AAE0J268_9PEZI</name>
<dbReference type="PANTHER" id="PTHR23235">
    <property type="entry name" value="KRUEPPEL-LIKE TRANSCRIPTION FACTOR"/>
    <property type="match status" value="1"/>
</dbReference>
<dbReference type="EMBL" id="JAUEPO010000001">
    <property type="protein sequence ID" value="KAK3335548.1"/>
    <property type="molecule type" value="Genomic_DNA"/>
</dbReference>
<feature type="domain" description="C2H2-type" evidence="8">
    <location>
        <begin position="552"/>
        <end position="579"/>
    </location>
</feature>
<comment type="caution">
    <text evidence="9">The sequence shown here is derived from an EMBL/GenBank/DDBJ whole genome shotgun (WGS) entry which is preliminary data.</text>
</comment>
<protein>
    <recommendedName>
        <fullName evidence="8">C2H2-type domain-containing protein</fullName>
    </recommendedName>
</protein>
<accession>A0AAE0J268</accession>
<feature type="domain" description="C2H2-type" evidence="8">
    <location>
        <begin position="580"/>
        <end position="602"/>
    </location>
</feature>
<dbReference type="SMART" id="SM00355">
    <property type="entry name" value="ZnF_C2H2"/>
    <property type="match status" value="7"/>
</dbReference>
<keyword evidence="3 6" id="KW-0863">Zinc-finger</keyword>
<evidence type="ECO:0000256" key="2">
    <source>
        <dbReference type="ARBA" id="ARBA00022737"/>
    </source>
</evidence>
<dbReference type="Gene3D" id="3.30.160.60">
    <property type="entry name" value="Classic Zinc Finger"/>
    <property type="match status" value="5"/>
</dbReference>
<evidence type="ECO:0000256" key="4">
    <source>
        <dbReference type="ARBA" id="ARBA00022833"/>
    </source>
</evidence>
<dbReference type="FunFam" id="3.30.160.60:FF:000624">
    <property type="entry name" value="zinc finger protein 697"/>
    <property type="match status" value="1"/>
</dbReference>
<dbReference type="Pfam" id="PF13912">
    <property type="entry name" value="zf-C2H2_6"/>
    <property type="match status" value="1"/>
</dbReference>
<evidence type="ECO:0000313" key="9">
    <source>
        <dbReference type="EMBL" id="KAK3335548.1"/>
    </source>
</evidence>
<dbReference type="SUPFAM" id="SSF57667">
    <property type="entry name" value="beta-beta-alpha zinc fingers"/>
    <property type="match status" value="3"/>
</dbReference>
<keyword evidence="4" id="KW-0862">Zinc</keyword>
<dbReference type="InterPro" id="IPR036236">
    <property type="entry name" value="Znf_C2H2_sf"/>
</dbReference>
<feature type="compositionally biased region" description="Polar residues" evidence="7">
    <location>
        <begin position="379"/>
        <end position="410"/>
    </location>
</feature>
<reference evidence="9" key="2">
    <citation type="submission" date="2023-06" db="EMBL/GenBank/DDBJ databases">
        <authorList>
            <consortium name="Lawrence Berkeley National Laboratory"/>
            <person name="Haridas S."/>
            <person name="Hensen N."/>
            <person name="Bonometti L."/>
            <person name="Westerberg I."/>
            <person name="Brannstrom I.O."/>
            <person name="Guillou S."/>
            <person name="Cros-Aarteil S."/>
            <person name="Calhoun S."/>
            <person name="Kuo A."/>
            <person name="Mondo S."/>
            <person name="Pangilinan J."/>
            <person name="Riley R."/>
            <person name="Labutti K."/>
            <person name="Andreopoulos B."/>
            <person name="Lipzen A."/>
            <person name="Chen C."/>
            <person name="Yanf M."/>
            <person name="Daum C."/>
            <person name="Ng V."/>
            <person name="Clum A."/>
            <person name="Steindorff A."/>
            <person name="Ohm R."/>
            <person name="Martin F."/>
            <person name="Silar P."/>
            <person name="Natvig D."/>
            <person name="Lalanne C."/>
            <person name="Gautier V."/>
            <person name="Ament-Velasquez S.L."/>
            <person name="Kruys A."/>
            <person name="Hutchinson M.I."/>
            <person name="Powell A.J."/>
            <person name="Barry K."/>
            <person name="Miller A.N."/>
            <person name="Grigoriev I.V."/>
            <person name="Debuchy R."/>
            <person name="Gladieux P."/>
            <person name="Thoren M.H."/>
            <person name="Johannesson H."/>
        </authorList>
    </citation>
    <scope>NUCLEOTIDE SEQUENCE</scope>
    <source>
        <strain evidence="9">SMH4131-1</strain>
    </source>
</reference>
<feature type="compositionally biased region" description="Low complexity" evidence="7">
    <location>
        <begin position="421"/>
        <end position="438"/>
    </location>
</feature>
<evidence type="ECO:0000256" key="3">
    <source>
        <dbReference type="ARBA" id="ARBA00022771"/>
    </source>
</evidence>
<feature type="domain" description="C2H2-type" evidence="8">
    <location>
        <begin position="524"/>
        <end position="551"/>
    </location>
</feature>
<dbReference type="PANTHER" id="PTHR23235:SF142">
    <property type="entry name" value="ZINC FINGER PROTEIN 384"/>
    <property type="match status" value="1"/>
</dbReference>
<keyword evidence="1" id="KW-0479">Metal-binding</keyword>
<evidence type="ECO:0000256" key="1">
    <source>
        <dbReference type="ARBA" id="ARBA00022723"/>
    </source>
</evidence>
<dbReference type="AlphaFoldDB" id="A0AAE0J268"/>
<keyword evidence="10" id="KW-1185">Reference proteome</keyword>
<dbReference type="GO" id="GO:0000981">
    <property type="term" value="F:DNA-binding transcription factor activity, RNA polymerase II-specific"/>
    <property type="evidence" value="ECO:0007669"/>
    <property type="project" value="TreeGrafter"/>
</dbReference>
<keyword evidence="2" id="KW-0677">Repeat</keyword>
<evidence type="ECO:0000256" key="5">
    <source>
        <dbReference type="ARBA" id="ARBA00023242"/>
    </source>
</evidence>
<dbReference type="PROSITE" id="PS50157">
    <property type="entry name" value="ZINC_FINGER_C2H2_2"/>
    <property type="match status" value="4"/>
</dbReference>
<sequence>MDGSYEPVGQYSRHAFQSASQSGTASAAGDHLGLDYSMMDDGPLQPGQSSVTDIARLPNNGIYESHDDLCLDRCTGVGLYNGNSQYFNHRGASGGMPPRWPGRNMSLSTNTLYNFDLDLDVVHPVQYRTGTGTGFAPSHSNDYQHWYGHQARSGFHGSEEDCLSMDDHSMGGDSCCDSQCTMMGKCTNVACANKEDACTDQSCPSRPDAVPSEIADGAAALIMINHAPEPQQHSFDMRPPVMSALDFTLAHSSSASQQTSISPLDLLPNSVGNITSHLLAAHRDLDSSDCIRPCPLDDPHNYPNCHIPIIYEPFQFTQYESVGSHFEMSHELPVCGAEIRDPEAFLAHFNAQHRPFFVSNPQPPLASSGTPSDDAALPSTENMSQSPVTPFDTSDSGVSINTPSPLTPLSQGLELPDTRARSPSPARSTSAESSSSDAMIGSDHRHTCLWREDGSSDICGEVFTDSGELFTHTVNNHIRLATKGTEGFRCAWKDCPRSEPGAPGFPQRSKIERHMQTHIGHKPHVCPTCHKGFSAKQALNQHMFIHTDQKPLECAICKKTFRYPSALTMHQRVHSGAKPLKCPVCGKMFSESSNLSKHKRTHEVKGRFNCNVMGCDRNFHRQDQLRRHMKTHNKEGVENSRQMDMLATKFDSFF</sequence>
<dbReference type="GO" id="GO:0000978">
    <property type="term" value="F:RNA polymerase II cis-regulatory region sequence-specific DNA binding"/>
    <property type="evidence" value="ECO:0007669"/>
    <property type="project" value="TreeGrafter"/>
</dbReference>
<reference evidence="9" key="1">
    <citation type="journal article" date="2023" name="Mol. Phylogenet. Evol.">
        <title>Genome-scale phylogeny and comparative genomics of the fungal order Sordariales.</title>
        <authorList>
            <person name="Hensen N."/>
            <person name="Bonometti L."/>
            <person name="Westerberg I."/>
            <person name="Brannstrom I.O."/>
            <person name="Guillou S."/>
            <person name="Cros-Aarteil S."/>
            <person name="Calhoun S."/>
            <person name="Haridas S."/>
            <person name="Kuo A."/>
            <person name="Mondo S."/>
            <person name="Pangilinan J."/>
            <person name="Riley R."/>
            <person name="LaButti K."/>
            <person name="Andreopoulos B."/>
            <person name="Lipzen A."/>
            <person name="Chen C."/>
            <person name="Yan M."/>
            <person name="Daum C."/>
            <person name="Ng V."/>
            <person name="Clum A."/>
            <person name="Steindorff A."/>
            <person name="Ohm R.A."/>
            <person name="Martin F."/>
            <person name="Silar P."/>
            <person name="Natvig D.O."/>
            <person name="Lalanne C."/>
            <person name="Gautier V."/>
            <person name="Ament-Velasquez S.L."/>
            <person name="Kruys A."/>
            <person name="Hutchinson M.I."/>
            <person name="Powell A.J."/>
            <person name="Barry K."/>
            <person name="Miller A.N."/>
            <person name="Grigoriev I.V."/>
            <person name="Debuchy R."/>
            <person name="Gladieux P."/>
            <person name="Hiltunen Thoren M."/>
            <person name="Johannesson H."/>
        </authorList>
    </citation>
    <scope>NUCLEOTIDE SEQUENCE</scope>
    <source>
        <strain evidence="9">SMH4131-1</strain>
    </source>
</reference>
<dbReference type="Proteomes" id="UP001286456">
    <property type="component" value="Unassembled WGS sequence"/>
</dbReference>
<proteinExistence type="predicted"/>
<evidence type="ECO:0000256" key="7">
    <source>
        <dbReference type="SAM" id="MobiDB-lite"/>
    </source>
</evidence>